<evidence type="ECO:0000256" key="1">
    <source>
        <dbReference type="ARBA" id="ARBA00006773"/>
    </source>
</evidence>
<dbReference type="AlphaFoldDB" id="D8JAN2"/>
<dbReference type="PANTHER" id="PTHR11113:SF2">
    <property type="entry name" value="ADENINE DEAMINASE"/>
    <property type="match status" value="1"/>
</dbReference>
<dbReference type="PANTHER" id="PTHR11113">
    <property type="entry name" value="N-ACETYLGLUCOSAMINE-6-PHOSPHATE DEACETYLASE"/>
    <property type="match status" value="1"/>
</dbReference>
<dbReference type="InterPro" id="IPR026912">
    <property type="entry name" value="Adenine_deam_C"/>
</dbReference>
<evidence type="ECO:0000313" key="8">
    <source>
        <dbReference type="EMBL" id="ELY39336.1"/>
    </source>
</evidence>
<reference evidence="8 10" key="2">
    <citation type="journal article" date="2014" name="PLoS Genet.">
        <title>Phylogenetically driven sequencing of extremely halophilic archaea reveals strategies for static and dynamic osmo-response.</title>
        <authorList>
            <person name="Becker E.A."/>
            <person name="Seitzer P.M."/>
            <person name="Tritt A."/>
            <person name="Larsen D."/>
            <person name="Krusor M."/>
            <person name="Yao A.I."/>
            <person name="Wu D."/>
            <person name="Madern D."/>
            <person name="Eisen J.A."/>
            <person name="Darling A.E."/>
            <person name="Facciotti M.T."/>
        </authorList>
    </citation>
    <scope>NUCLEOTIDE SEQUENCE [LARGE SCALE GENOMIC DNA]</scope>
    <source>
        <strain evidence="8">B3</strain>
        <strain evidence="10">DSM 18796 / CECT 7217 / JCM 14584 / KCTC 4019 / B3</strain>
    </source>
</reference>
<gene>
    <name evidence="7" type="ordered locus">HacjB3_06835</name>
    <name evidence="8" type="ORF">C497_05242</name>
</gene>
<reference evidence="7 9" key="1">
    <citation type="journal article" date="2010" name="J. Bacteriol.">
        <title>Complete genome sequence of Halalkalicoccus jeotgali B3(T), an extremely halophilic archaeon.</title>
        <authorList>
            <person name="Roh S.W."/>
            <person name="Nam Y.D."/>
            <person name="Nam S.H."/>
            <person name="Choi S.H."/>
            <person name="Park H.S."/>
            <person name="Bae J.W."/>
        </authorList>
    </citation>
    <scope>NUCLEOTIDE SEQUENCE [LARGE SCALE GENOMIC DNA]</scope>
    <source>
        <strain evidence="7">B3</strain>
        <strain evidence="9">DSM 18796 / CECT 7217 / JCM 14584 / KCTC 4019 / B3</strain>
    </source>
</reference>
<dbReference type="Proteomes" id="UP000000390">
    <property type="component" value="Chromosome"/>
</dbReference>
<evidence type="ECO:0000256" key="3">
    <source>
        <dbReference type="ARBA" id="ARBA00022801"/>
    </source>
</evidence>
<evidence type="ECO:0000256" key="2">
    <source>
        <dbReference type="ARBA" id="ARBA00012782"/>
    </source>
</evidence>
<dbReference type="EC" id="3.5.4.2" evidence="2"/>
<dbReference type="SUPFAM" id="SSF51338">
    <property type="entry name" value="Composite domain of metallo-dependent hydrolases"/>
    <property type="match status" value="1"/>
</dbReference>
<evidence type="ECO:0000259" key="5">
    <source>
        <dbReference type="Pfam" id="PF01979"/>
    </source>
</evidence>
<feature type="domain" description="Adenine deaminase C-terminal" evidence="6">
    <location>
        <begin position="396"/>
        <end position="561"/>
    </location>
</feature>
<evidence type="ECO:0000256" key="4">
    <source>
        <dbReference type="ARBA" id="ARBA00047720"/>
    </source>
</evidence>
<evidence type="ECO:0000313" key="10">
    <source>
        <dbReference type="Proteomes" id="UP000011645"/>
    </source>
</evidence>
<protein>
    <recommendedName>
        <fullName evidence="2">adenine deaminase</fullName>
        <ecNumber evidence="2">3.5.4.2</ecNumber>
    </recommendedName>
</protein>
<proteinExistence type="inferred from homology"/>
<evidence type="ECO:0000313" key="9">
    <source>
        <dbReference type="Proteomes" id="UP000000390"/>
    </source>
</evidence>
<name>D8JAN2_HALJB</name>
<keyword evidence="10" id="KW-1185">Reference proteome</keyword>
<dbReference type="SUPFAM" id="SSF51556">
    <property type="entry name" value="Metallo-dependent hydrolases"/>
    <property type="match status" value="1"/>
</dbReference>
<comment type="catalytic activity">
    <reaction evidence="4">
        <text>adenine + H2O + H(+) = hypoxanthine + NH4(+)</text>
        <dbReference type="Rhea" id="RHEA:23688"/>
        <dbReference type="ChEBI" id="CHEBI:15377"/>
        <dbReference type="ChEBI" id="CHEBI:15378"/>
        <dbReference type="ChEBI" id="CHEBI:16708"/>
        <dbReference type="ChEBI" id="CHEBI:17368"/>
        <dbReference type="ChEBI" id="CHEBI:28938"/>
        <dbReference type="EC" id="3.5.4.2"/>
    </reaction>
</comment>
<dbReference type="OrthoDB" id="8791at2157"/>
<dbReference type="InterPro" id="IPR032466">
    <property type="entry name" value="Metal_Hydrolase"/>
</dbReference>
<sequence length="567" mass="59093">MNDLQMVALGEASADLVVEGGRVLLPELGEFQSRAVAVVNNRVAALPADPESAVGPDTEVIHADGRAVVPGFIDAHTHLDLQQCYELAYHYSLEGGTTTVISECSGFGSFGPSGIEEFLAATAYLPVTVRATLPPTPLFDTFEPPAATDEEASELLDLLADDRVVGVGESGWIHAVGRDTPAEALYERAGEVGKPVTGHAAGCRGADLAAFASIIDDDHEAITREGVIERAENGIHVVGRCGSVRDDIEALAAAIDRVDPAECSLSSDGVWPRDLTDGHMDRVVRRAIEAGIEPTDAIRMATLSPAQHFGLSDRGSLAPGNVADVVVLSDLEGVRVETVVSGGEVVVRNGSATVGPRNREYPPEFYDSVSIPTDPGAFSTPADGDWVRAITLEGGLLTGEQRVSPVVEGGGFRPDPDGDVLKAALLDRRADSEGGFTGFLTGLGLESGAVATSLAWERPGVIVVGADEREMARAAARVAGMGGGWAVADGEIVAELPLRVGGLCSDLDVEETATLTGTVESALRARGVGVDRPLLAIQTLSFPGVPALKLSFSGYADVRARELVGLR</sequence>
<feature type="domain" description="Amidohydrolase-related" evidence="5">
    <location>
        <begin position="68"/>
        <end position="346"/>
    </location>
</feature>
<dbReference type="InterPro" id="IPR006680">
    <property type="entry name" value="Amidohydro-rel"/>
</dbReference>
<organism evidence="7 9">
    <name type="scientific">Halalkalicoccus jeotgali (strain DSM 18796 / CECT 7217 / JCM 14584 / KCTC 4019 / B3)</name>
    <dbReference type="NCBI Taxonomy" id="795797"/>
    <lineage>
        <taxon>Archaea</taxon>
        <taxon>Methanobacteriati</taxon>
        <taxon>Methanobacteriota</taxon>
        <taxon>Stenosarchaea group</taxon>
        <taxon>Halobacteria</taxon>
        <taxon>Halobacteriales</taxon>
        <taxon>Halococcaceae</taxon>
        <taxon>Halalkalicoccus</taxon>
    </lineage>
</organism>
<dbReference type="RefSeq" id="WP_008415026.1">
    <property type="nucleotide sequence ID" value="NC_014297.1"/>
</dbReference>
<evidence type="ECO:0000313" key="7">
    <source>
        <dbReference type="EMBL" id="ADJ14754.1"/>
    </source>
</evidence>
<dbReference type="InterPro" id="IPR011059">
    <property type="entry name" value="Metal-dep_hydrolase_composite"/>
</dbReference>
<comment type="similarity">
    <text evidence="1">Belongs to the metallo-dependent hydrolases superfamily. Adenine deaminase family.</text>
</comment>
<dbReference type="STRING" id="795797.HacjB3_06835"/>
<dbReference type="Pfam" id="PF13382">
    <property type="entry name" value="Adenine_deam_C"/>
    <property type="match status" value="1"/>
</dbReference>
<dbReference type="Pfam" id="PF01979">
    <property type="entry name" value="Amidohydro_1"/>
    <property type="match status" value="1"/>
</dbReference>
<dbReference type="GeneID" id="9419168"/>
<accession>D8JAN2</accession>
<evidence type="ECO:0000259" key="6">
    <source>
        <dbReference type="Pfam" id="PF13382"/>
    </source>
</evidence>
<keyword evidence="3" id="KW-0378">Hydrolase</keyword>
<dbReference type="Proteomes" id="UP000011645">
    <property type="component" value="Unassembled WGS sequence"/>
</dbReference>
<dbReference type="EMBL" id="CP002062">
    <property type="protein sequence ID" value="ADJ14754.1"/>
    <property type="molecule type" value="Genomic_DNA"/>
</dbReference>
<dbReference type="HOGENOM" id="CLU_027935_0_0_2"/>
<dbReference type="GO" id="GO:0000034">
    <property type="term" value="F:adenine deaminase activity"/>
    <property type="evidence" value="ECO:0007669"/>
    <property type="project" value="UniProtKB-EC"/>
</dbReference>
<dbReference type="EMBL" id="AOHV01000015">
    <property type="protein sequence ID" value="ELY39336.1"/>
    <property type="molecule type" value="Genomic_DNA"/>
</dbReference>
<dbReference type="Gene3D" id="3.20.20.140">
    <property type="entry name" value="Metal-dependent hydrolases"/>
    <property type="match status" value="1"/>
</dbReference>
<dbReference type="eggNOG" id="arCOG00693">
    <property type="taxonomic scope" value="Archaea"/>
</dbReference>
<dbReference type="KEGG" id="hje:HacjB3_06835"/>
<dbReference type="Gene3D" id="2.30.40.10">
    <property type="entry name" value="Urease, subunit C, domain 1"/>
    <property type="match status" value="1"/>
</dbReference>
<dbReference type="PATRIC" id="fig|795797.18.peg.1365"/>